<proteinExistence type="predicted"/>
<dbReference type="EMBL" id="MFGJ01000007">
    <property type="protein sequence ID" value="OGF31727.1"/>
    <property type="molecule type" value="Genomic_DNA"/>
</dbReference>
<comment type="caution">
    <text evidence="2">The sequence shown here is derived from an EMBL/GenBank/DDBJ whole genome shotgun (WGS) entry which is preliminary data.</text>
</comment>
<reference evidence="2 3" key="1">
    <citation type="journal article" date="2016" name="Nat. Commun.">
        <title>Thousands of microbial genomes shed light on interconnected biogeochemical processes in an aquifer system.</title>
        <authorList>
            <person name="Anantharaman K."/>
            <person name="Brown C.T."/>
            <person name="Hug L.A."/>
            <person name="Sharon I."/>
            <person name="Castelle C.J."/>
            <person name="Probst A.J."/>
            <person name="Thomas B.C."/>
            <person name="Singh A."/>
            <person name="Wilkins M.J."/>
            <person name="Karaoz U."/>
            <person name="Brodie E.L."/>
            <person name="Williams K.H."/>
            <person name="Hubbard S.S."/>
            <person name="Banfield J.F."/>
        </authorList>
    </citation>
    <scope>NUCLEOTIDE SEQUENCE [LARGE SCALE GENOMIC DNA]</scope>
</reference>
<dbReference type="STRING" id="1798002.A2478_04550"/>
<accession>A0A1F5SYC8</accession>
<protein>
    <submittedName>
        <fullName evidence="2">Uncharacterized protein</fullName>
    </submittedName>
</protein>
<gene>
    <name evidence="2" type="ORF">A2478_04550</name>
</gene>
<sequence length="232" mass="26134">MGFLEKLFGKKGVEEKTQETVSSQQEPITESIKAPMLTKSERANRAEQDAINYFSRMLMISTGDMGKLHSLIDAKATVAIRGGVDNGWVQAKIVGSDEKNVKVEMVEDGGIKSMMTVPQTVFMNWQREIMQNLGVDRDYVNKEADVVAKYGNDLFNKWDKEATELMIRDANGAWRRAQVGKFSVDKSLVEMSYVVKEGFSEKATEKLIRVDVPTRILVGWQAETAWNKGKDK</sequence>
<evidence type="ECO:0000256" key="1">
    <source>
        <dbReference type="SAM" id="MobiDB-lite"/>
    </source>
</evidence>
<dbReference type="Proteomes" id="UP000179001">
    <property type="component" value="Unassembled WGS sequence"/>
</dbReference>
<feature type="compositionally biased region" description="Polar residues" evidence="1">
    <location>
        <begin position="19"/>
        <end position="28"/>
    </location>
</feature>
<dbReference type="AlphaFoldDB" id="A0A1F5SYC8"/>
<feature type="region of interest" description="Disordered" evidence="1">
    <location>
        <begin position="14"/>
        <end position="33"/>
    </location>
</feature>
<evidence type="ECO:0000313" key="3">
    <source>
        <dbReference type="Proteomes" id="UP000179001"/>
    </source>
</evidence>
<evidence type="ECO:0000313" key="2">
    <source>
        <dbReference type="EMBL" id="OGF31727.1"/>
    </source>
</evidence>
<name>A0A1F5SYC8_9BACT</name>
<organism evidence="2 3">
    <name type="scientific">Candidatus Falkowbacteria bacterium RIFOXYC2_FULL_36_12</name>
    <dbReference type="NCBI Taxonomy" id="1798002"/>
    <lineage>
        <taxon>Bacteria</taxon>
        <taxon>Candidatus Falkowiibacteriota</taxon>
    </lineage>
</organism>